<dbReference type="InterPro" id="IPR029052">
    <property type="entry name" value="Metallo-depent_PP-like"/>
</dbReference>
<evidence type="ECO:0000259" key="3">
    <source>
        <dbReference type="Pfam" id="PF16655"/>
    </source>
</evidence>
<protein>
    <recommendedName>
        <fullName evidence="6">PhoD-like phosphatase metallophosphatase domain-containing protein</fullName>
    </recommendedName>
</protein>
<dbReference type="PANTHER" id="PTHR43606:SF7">
    <property type="entry name" value="PHOSPHATASE, PUTATIVE (AFU_ORTHOLOGUE AFUA_6G08710)-RELATED"/>
    <property type="match status" value="1"/>
</dbReference>
<reference evidence="4 5" key="1">
    <citation type="journal article" date="2016" name="Mol. Biol. Evol.">
        <title>Comparative Genomics of Early-Diverging Mushroom-Forming Fungi Provides Insights into the Origins of Lignocellulose Decay Capabilities.</title>
        <authorList>
            <person name="Nagy L.G."/>
            <person name="Riley R."/>
            <person name="Tritt A."/>
            <person name="Adam C."/>
            <person name="Daum C."/>
            <person name="Floudas D."/>
            <person name="Sun H."/>
            <person name="Yadav J.S."/>
            <person name="Pangilinan J."/>
            <person name="Larsson K.H."/>
            <person name="Matsuura K."/>
            <person name="Barry K."/>
            <person name="Labutti K."/>
            <person name="Kuo R."/>
            <person name="Ohm R.A."/>
            <person name="Bhattacharya S.S."/>
            <person name="Shirouzu T."/>
            <person name="Yoshinaga Y."/>
            <person name="Martin F.M."/>
            <person name="Grigoriev I.V."/>
            <person name="Hibbett D.S."/>
        </authorList>
    </citation>
    <scope>NUCLEOTIDE SEQUENCE [LARGE SCALE GENOMIC DNA]</scope>
    <source>
        <strain evidence="4 5">HHB12029</strain>
    </source>
</reference>
<dbReference type="InterPro" id="IPR018946">
    <property type="entry name" value="PhoD-like_MPP"/>
</dbReference>
<dbReference type="InterPro" id="IPR052900">
    <property type="entry name" value="Phospholipid_Metab_Enz"/>
</dbReference>
<feature type="domain" description="PhoD-like phosphatase metallophosphatase" evidence="2">
    <location>
        <begin position="222"/>
        <end position="309"/>
    </location>
</feature>
<dbReference type="Pfam" id="PF16655">
    <property type="entry name" value="PhoD_N"/>
    <property type="match status" value="1"/>
</dbReference>
<gene>
    <name evidence="4" type="ORF">EXIGLDRAFT_708421</name>
</gene>
<dbReference type="Gene3D" id="3.60.21.70">
    <property type="entry name" value="PhoD-like phosphatase"/>
    <property type="match status" value="2"/>
</dbReference>
<dbReference type="EMBL" id="KV426761">
    <property type="protein sequence ID" value="KZV78795.1"/>
    <property type="molecule type" value="Genomic_DNA"/>
</dbReference>
<feature type="domain" description="Phospholipase D N-terminal" evidence="3">
    <location>
        <begin position="105"/>
        <end position="173"/>
    </location>
</feature>
<dbReference type="InterPro" id="IPR038607">
    <property type="entry name" value="PhoD-like_sf"/>
</dbReference>
<feature type="chain" id="PRO_5007877644" description="PhoD-like phosphatase metallophosphatase domain-containing protein" evidence="1">
    <location>
        <begin position="25"/>
        <end position="523"/>
    </location>
</feature>
<dbReference type="PANTHER" id="PTHR43606">
    <property type="entry name" value="PHOSPHATASE, PUTATIVE (AFU_ORTHOLOGUE AFUA_6G08710)-RELATED"/>
    <property type="match status" value="1"/>
</dbReference>
<keyword evidence="5" id="KW-1185">Reference proteome</keyword>
<evidence type="ECO:0000259" key="2">
    <source>
        <dbReference type="Pfam" id="PF09423"/>
    </source>
</evidence>
<evidence type="ECO:0008006" key="6">
    <source>
        <dbReference type="Google" id="ProtNLM"/>
    </source>
</evidence>
<evidence type="ECO:0000313" key="4">
    <source>
        <dbReference type="EMBL" id="KZV78795.1"/>
    </source>
</evidence>
<dbReference type="Proteomes" id="UP000077266">
    <property type="component" value="Unassembled WGS sequence"/>
</dbReference>
<dbReference type="Gene3D" id="2.60.40.380">
    <property type="entry name" value="Purple acid phosphatase-like, N-terminal"/>
    <property type="match status" value="1"/>
</dbReference>
<evidence type="ECO:0000256" key="1">
    <source>
        <dbReference type="SAM" id="SignalP"/>
    </source>
</evidence>
<organism evidence="4 5">
    <name type="scientific">Exidia glandulosa HHB12029</name>
    <dbReference type="NCBI Taxonomy" id="1314781"/>
    <lineage>
        <taxon>Eukaryota</taxon>
        <taxon>Fungi</taxon>
        <taxon>Dikarya</taxon>
        <taxon>Basidiomycota</taxon>
        <taxon>Agaricomycotina</taxon>
        <taxon>Agaricomycetes</taxon>
        <taxon>Auriculariales</taxon>
        <taxon>Exidiaceae</taxon>
        <taxon>Exidia</taxon>
    </lineage>
</organism>
<sequence>MHGCCLKRVRVVVGLALLVVSAGANPYKRDVACHSPFEAKPHLGFDLDTIDTRTARTERLFKRQTLDASLFKDEHYALYGGADFKAAPFIWSAGVNFTHSIASRVSICVSFSVRGNEVLTGDPVDSGDAFTSWDVDFTVKVEASGLTPDTWYWYRFADYTNASTISPLGRTRTFAAPNTPAAQANGGVPLKLAVSSCSNFPFGFSTLTPSRARTHAIGRILSDRELATITDYRTRLALYRTDSALVSPYASAPSITVWDDHEVANNGWKAGTSDRNDSVTTGGCAFSPSLTCFEDRKNAAVRAYHEWMPDLNMLDTRNYDRDVTDGGWNRALVVTLADQPQRSIMGPNQERWFFDRLTKSKQRGAVWRIVGQQIVFSSLLISAVAVNLDAWDGYKQNRQRILEHIHVQSTTSSSSQATRTPTGCPIFPFRTTRRRTATGERVLGVEFAGTAVTSFSSFGSNIAPAAANVKSAALLAANPELHVSADSLNTTYYAMNNIRANRLHRPVAGGTVAAGVLQTATST</sequence>
<accession>A0A166N631</accession>
<dbReference type="SUPFAM" id="SSF56300">
    <property type="entry name" value="Metallo-dependent phosphatases"/>
    <property type="match status" value="1"/>
</dbReference>
<proteinExistence type="predicted"/>
<dbReference type="OrthoDB" id="29024at2759"/>
<evidence type="ECO:0000313" key="5">
    <source>
        <dbReference type="Proteomes" id="UP000077266"/>
    </source>
</evidence>
<dbReference type="Pfam" id="PF09423">
    <property type="entry name" value="PhoD"/>
    <property type="match status" value="2"/>
</dbReference>
<dbReference type="InParanoid" id="A0A166N631"/>
<name>A0A166N631_EXIGL</name>
<dbReference type="AlphaFoldDB" id="A0A166N631"/>
<feature type="signal peptide" evidence="1">
    <location>
        <begin position="1"/>
        <end position="24"/>
    </location>
</feature>
<keyword evidence="1" id="KW-0732">Signal</keyword>
<dbReference type="InterPro" id="IPR032093">
    <property type="entry name" value="PhoD_N"/>
</dbReference>
<dbReference type="STRING" id="1314781.A0A166N631"/>
<feature type="domain" description="PhoD-like phosphatase metallophosphatase" evidence="2">
    <location>
        <begin position="310"/>
        <end position="483"/>
    </location>
</feature>